<sequence>MASVPPLTYDQASSHFPPNTTLSMIFEDLMVDQWNFVHSYELYWEACAPTSCSYTVTAHKNNFAGILLIMISMIGGLSAALRIITPLLINFFHGLFTRKPKRQQQQQQQVRPKLFDRIKGILPKIRTLIYTKLIDLNMFSLWTFGSDTNRMIAKRLGQMATRLYLLLLIISFTIIALYTIIQPQLLTKSFDNPSFNLYNNLVQKHGTTLQCQCSSISSTYDHYVQITPVFHQVCSSTFVSDEWRENLLAGLVPDLSIYNTKDYRRFLLAHLQFLNGLCQISIQTITNSVDQFLSSTLSTTQLISEALFRLQIGSLIEQSQLDAPTIFNRILFLLRTINHGNAIVSVYGTNFEYIVPLIDPYESYAVLQAVIYDNECSCGLNATCTTQANFISSNSSEIIPVKGLKMGCTPSESLLASTLECFYDSSCIKLIQEQTNYNNSINTTIPLSQNSSHFLINTTVRDLVNVLFVEDWSTKINYTSYFEQCSPSVCSYTYIQQFNLLYTIAFLISIYGGLTIALKWICPWIVRLVANINQYRKKKSNTVQPINTINTISCHENVQSMTINSELVSTSTTTETRRLSSLLRNYNCVFWFIILMIMVVIAIIVSTVYLIRQGNNQVVSTGSLMNETNIPHMIVTTTSGKSTTSSVTTLPTSTVSTCQLMFDEPTSLSTTGGSDLNLYAFTVNDFNGDGLLDFATSYDNNYDNISVYVFLGNGDGTFRERIRSPTGIGMENYDFLGFLAAADFNNDGHQDLAAMNDESGSVGILVGDGNGSFETMQLLTSHNISGTGPLVGNYWLTVGDFNVDGHIDIGFIDLTSCNIGLFLGYGNGVFTTQITLSTRNDLCNSSFVIADFNGDGKQDIAVTIPTKFCVDVMFGYNNGSFEASLILSTGIYSYPSSVVANDFNRDRYLDIVVANTGNHNIGVFLGNGDRSFQAQMIFTTTASYPPVSITAADFNGDGQLDITFTILQLVYGQYTHDFFSTKNFVYVMLGYGNGSFGELIEISTLILSPSYIGVGDFNGDGGFDLILLEDWGIKIYSADCSKQSNKIDFLLTNFDIRQCTRLNSLTLLDIDNIKLDRFLSYITVLPLISLSIQFYHASHRVPTPSLSKAIIKWNLQQLHLINESYITTILSWPIPCPLYHLTIDTCTYTEFMYILGHSPFLRTFTMKNCIGMNSAHSIDVSYPQLTSLIINFCYLSFKNLNLLLSYTPSITYLKLIIYGAELDSLFDGSQWEEFIQTKLPFLNKFHFCFRHTIQKNYEKYISIDSIINQYRTPFWLEKKRWFVTCDCVMRSSLSEIILYTIPVPIQDSKIFIRYNALSMNNICYLTEHALEENGIAVSEEKTLSTLYIDENQIGIEGAQHLANILQKNTTLTTLSIGENQIGDEGMRHSLHVLDLSSNQLKMSNAQYFASMLENNTTLITLDLRDNKLRSKGIEFIADALKKNKTLRILNLRFNHIDDDGAEYLADTLITNKTLATLNLWNNDITGIGVRSLANALQKNTALTTLDLGRNRVGTDGTKYLANILRINSVLTTLNLWNNQIKEKGAKYLANALEINRTLTTLDIGSNNIAENGQQNLIDAIQINKTLTTLNLKATPLLNS</sequence>
<dbReference type="PANTHER" id="PTHR24114">
    <property type="entry name" value="LEUCINE RICH REPEAT FAMILY PROTEIN"/>
    <property type="match status" value="1"/>
</dbReference>
<dbReference type="InterPro" id="IPR001611">
    <property type="entry name" value="Leu-rich_rpt"/>
</dbReference>
<feature type="transmembrane region" description="Helical" evidence="2">
    <location>
        <begin position="163"/>
        <end position="181"/>
    </location>
</feature>
<feature type="transmembrane region" description="Helical" evidence="2">
    <location>
        <begin position="588"/>
        <end position="611"/>
    </location>
</feature>
<reference evidence="3" key="1">
    <citation type="submission" date="2021-02" db="EMBL/GenBank/DDBJ databases">
        <authorList>
            <person name="Nowell W R."/>
        </authorList>
    </citation>
    <scope>NUCLEOTIDE SEQUENCE</scope>
</reference>
<dbReference type="EMBL" id="CAJOBB010000132">
    <property type="protein sequence ID" value="CAF3578114.1"/>
    <property type="molecule type" value="Genomic_DNA"/>
</dbReference>
<feature type="transmembrane region" description="Helical" evidence="2">
    <location>
        <begin position="63"/>
        <end position="92"/>
    </location>
</feature>
<dbReference type="SUPFAM" id="SSF52047">
    <property type="entry name" value="RNI-like"/>
    <property type="match status" value="2"/>
</dbReference>
<dbReference type="Pfam" id="PF13516">
    <property type="entry name" value="LRR_6"/>
    <property type="match status" value="7"/>
</dbReference>
<keyword evidence="2" id="KW-0812">Transmembrane</keyword>
<dbReference type="InterPro" id="IPR028994">
    <property type="entry name" value="Integrin_alpha_N"/>
</dbReference>
<dbReference type="SMART" id="SM00368">
    <property type="entry name" value="LRR_RI"/>
    <property type="match status" value="8"/>
</dbReference>
<dbReference type="SUPFAM" id="SSF69318">
    <property type="entry name" value="Integrin alpha N-terminal domain"/>
    <property type="match status" value="2"/>
</dbReference>
<evidence type="ECO:0000313" key="3">
    <source>
        <dbReference type="EMBL" id="CAF3578114.1"/>
    </source>
</evidence>
<keyword evidence="2" id="KW-1133">Transmembrane helix</keyword>
<dbReference type="Gene3D" id="3.80.10.10">
    <property type="entry name" value="Ribonuclease Inhibitor"/>
    <property type="match status" value="4"/>
</dbReference>
<dbReference type="Pfam" id="PF13517">
    <property type="entry name" value="FG-GAP_3"/>
    <property type="match status" value="3"/>
</dbReference>
<keyword evidence="1" id="KW-0732">Signal</keyword>
<proteinExistence type="predicted"/>
<keyword evidence="2" id="KW-0472">Membrane</keyword>
<dbReference type="InterPro" id="IPR032675">
    <property type="entry name" value="LRR_dom_sf"/>
</dbReference>
<comment type="caution">
    <text evidence="3">The sequence shown here is derived from an EMBL/GenBank/DDBJ whole genome shotgun (WGS) entry which is preliminary data.</text>
</comment>
<dbReference type="PANTHER" id="PTHR24114:SF2">
    <property type="entry name" value="F-BOX DOMAIN-CONTAINING PROTEIN-RELATED"/>
    <property type="match status" value="1"/>
</dbReference>
<evidence type="ECO:0000256" key="1">
    <source>
        <dbReference type="ARBA" id="ARBA00022729"/>
    </source>
</evidence>
<gene>
    <name evidence="3" type="ORF">KXQ929_LOCUS3981</name>
</gene>
<dbReference type="InterPro" id="IPR052394">
    <property type="entry name" value="LRR-containing"/>
</dbReference>
<dbReference type="Proteomes" id="UP000663868">
    <property type="component" value="Unassembled WGS sequence"/>
</dbReference>
<accession>A0A818LPV4</accession>
<dbReference type="Gene3D" id="2.130.10.130">
    <property type="entry name" value="Integrin alpha, N-terminal"/>
    <property type="match status" value="2"/>
</dbReference>
<protein>
    <submittedName>
        <fullName evidence="3">Uncharacterized protein</fullName>
    </submittedName>
</protein>
<name>A0A818LPV4_9BILA</name>
<feature type="transmembrane region" description="Helical" evidence="2">
    <location>
        <begin position="500"/>
        <end position="530"/>
    </location>
</feature>
<evidence type="ECO:0000313" key="4">
    <source>
        <dbReference type="Proteomes" id="UP000663868"/>
    </source>
</evidence>
<dbReference type="InterPro" id="IPR013517">
    <property type="entry name" value="FG-GAP"/>
</dbReference>
<evidence type="ECO:0000256" key="2">
    <source>
        <dbReference type="SAM" id="Phobius"/>
    </source>
</evidence>
<organism evidence="3 4">
    <name type="scientific">Adineta steineri</name>
    <dbReference type="NCBI Taxonomy" id="433720"/>
    <lineage>
        <taxon>Eukaryota</taxon>
        <taxon>Metazoa</taxon>
        <taxon>Spiralia</taxon>
        <taxon>Gnathifera</taxon>
        <taxon>Rotifera</taxon>
        <taxon>Eurotatoria</taxon>
        <taxon>Bdelloidea</taxon>
        <taxon>Adinetida</taxon>
        <taxon>Adinetidae</taxon>
        <taxon>Adineta</taxon>
    </lineage>
</organism>